<organism evidence="1 2">
    <name type="scientific">Rhododendron williamsianum</name>
    <dbReference type="NCBI Taxonomy" id="262921"/>
    <lineage>
        <taxon>Eukaryota</taxon>
        <taxon>Viridiplantae</taxon>
        <taxon>Streptophyta</taxon>
        <taxon>Embryophyta</taxon>
        <taxon>Tracheophyta</taxon>
        <taxon>Spermatophyta</taxon>
        <taxon>Magnoliopsida</taxon>
        <taxon>eudicotyledons</taxon>
        <taxon>Gunneridae</taxon>
        <taxon>Pentapetalae</taxon>
        <taxon>asterids</taxon>
        <taxon>Ericales</taxon>
        <taxon>Ericaceae</taxon>
        <taxon>Ericoideae</taxon>
        <taxon>Rhodoreae</taxon>
        <taxon>Rhododendron</taxon>
    </lineage>
</organism>
<accession>A0A6A4M0B4</accession>
<protein>
    <recommendedName>
        <fullName evidence="3">Helix-hairpin-helix DNA-binding motif class 1 domain-containing protein</fullName>
    </recommendedName>
</protein>
<dbReference type="OrthoDB" id="1724155at2759"/>
<sequence length="70" mass="8020">MQNREELKGIRGIGEKRASYILELREESPEPFKNLDDLKDIGLSAKQVFIDLILAYIVILSFKISNIDIV</sequence>
<dbReference type="Gene3D" id="1.10.150.280">
    <property type="entry name" value="AF1531-like domain"/>
    <property type="match status" value="1"/>
</dbReference>
<gene>
    <name evidence="1" type="ORF">C3L33_03230</name>
</gene>
<evidence type="ECO:0000313" key="1">
    <source>
        <dbReference type="EMBL" id="KAE9464853.1"/>
    </source>
</evidence>
<proteinExistence type="predicted"/>
<dbReference type="InterPro" id="IPR010994">
    <property type="entry name" value="RuvA_2-like"/>
</dbReference>
<dbReference type="EMBL" id="QEFC01000320">
    <property type="protein sequence ID" value="KAE9464853.1"/>
    <property type="molecule type" value="Genomic_DNA"/>
</dbReference>
<dbReference type="SUPFAM" id="SSF47781">
    <property type="entry name" value="RuvA domain 2-like"/>
    <property type="match status" value="1"/>
</dbReference>
<dbReference type="AlphaFoldDB" id="A0A6A4M0B4"/>
<comment type="caution">
    <text evidence="1">The sequence shown here is derived from an EMBL/GenBank/DDBJ whole genome shotgun (WGS) entry which is preliminary data.</text>
</comment>
<feature type="non-terminal residue" evidence="1">
    <location>
        <position position="1"/>
    </location>
</feature>
<dbReference type="Proteomes" id="UP000428333">
    <property type="component" value="Linkage Group LG02"/>
</dbReference>
<evidence type="ECO:0000313" key="2">
    <source>
        <dbReference type="Proteomes" id="UP000428333"/>
    </source>
</evidence>
<reference evidence="1 2" key="1">
    <citation type="journal article" date="2019" name="Genome Biol. Evol.">
        <title>The Rhododendron genome and chromosomal organization provide insight into shared whole-genome duplications across the heath family (Ericaceae).</title>
        <authorList>
            <person name="Soza V.L."/>
            <person name="Lindsley D."/>
            <person name="Waalkes A."/>
            <person name="Ramage E."/>
            <person name="Patwardhan R.P."/>
            <person name="Burton J.N."/>
            <person name="Adey A."/>
            <person name="Kumar A."/>
            <person name="Qiu R."/>
            <person name="Shendure J."/>
            <person name="Hall B."/>
        </authorList>
    </citation>
    <scope>NUCLEOTIDE SEQUENCE [LARGE SCALE GENOMIC DNA]</scope>
    <source>
        <strain evidence="1">RSF 1966-606</strain>
    </source>
</reference>
<keyword evidence="2" id="KW-1185">Reference proteome</keyword>
<name>A0A6A4M0B4_9ERIC</name>
<evidence type="ECO:0008006" key="3">
    <source>
        <dbReference type="Google" id="ProtNLM"/>
    </source>
</evidence>